<evidence type="ECO:0000313" key="3">
    <source>
        <dbReference type="Proteomes" id="UP001054945"/>
    </source>
</evidence>
<keyword evidence="3" id="KW-1185">Reference proteome</keyword>
<keyword evidence="1" id="KW-0812">Transmembrane</keyword>
<sequence length="127" mass="14684">MNGWACKRIQDIIFEKVIPNFHSLLSFRARPTLSGGVNRGRSSSVEYSLLPSHIYGKHKRSSSVYYSRPNRLRRHHYLSNAGSGWEIYRNTLPGLEMTQCFQEAGMLFLLVKGFLLLFLSFLFLLKI</sequence>
<reference evidence="2 3" key="1">
    <citation type="submission" date="2021-06" db="EMBL/GenBank/DDBJ databases">
        <title>Caerostris extrusa draft genome.</title>
        <authorList>
            <person name="Kono N."/>
            <person name="Arakawa K."/>
        </authorList>
    </citation>
    <scope>NUCLEOTIDE SEQUENCE [LARGE SCALE GENOMIC DNA]</scope>
</reference>
<organism evidence="2 3">
    <name type="scientific">Caerostris extrusa</name>
    <name type="common">Bark spider</name>
    <name type="synonym">Caerostris bankana</name>
    <dbReference type="NCBI Taxonomy" id="172846"/>
    <lineage>
        <taxon>Eukaryota</taxon>
        <taxon>Metazoa</taxon>
        <taxon>Ecdysozoa</taxon>
        <taxon>Arthropoda</taxon>
        <taxon>Chelicerata</taxon>
        <taxon>Arachnida</taxon>
        <taxon>Araneae</taxon>
        <taxon>Araneomorphae</taxon>
        <taxon>Entelegynae</taxon>
        <taxon>Araneoidea</taxon>
        <taxon>Araneidae</taxon>
        <taxon>Caerostris</taxon>
    </lineage>
</organism>
<feature type="transmembrane region" description="Helical" evidence="1">
    <location>
        <begin position="105"/>
        <end position="125"/>
    </location>
</feature>
<proteinExistence type="predicted"/>
<keyword evidence="1" id="KW-1133">Transmembrane helix</keyword>
<protein>
    <submittedName>
        <fullName evidence="2">Uncharacterized protein</fullName>
    </submittedName>
</protein>
<accession>A0AAV4T4X5</accession>
<name>A0AAV4T4X5_CAEEX</name>
<dbReference type="AlphaFoldDB" id="A0AAV4T4X5"/>
<comment type="caution">
    <text evidence="2">The sequence shown here is derived from an EMBL/GenBank/DDBJ whole genome shotgun (WGS) entry which is preliminary data.</text>
</comment>
<evidence type="ECO:0000256" key="1">
    <source>
        <dbReference type="SAM" id="Phobius"/>
    </source>
</evidence>
<evidence type="ECO:0000313" key="2">
    <source>
        <dbReference type="EMBL" id="GIY39947.1"/>
    </source>
</evidence>
<keyword evidence="1" id="KW-0472">Membrane</keyword>
<dbReference type="EMBL" id="BPLR01010534">
    <property type="protein sequence ID" value="GIY39947.1"/>
    <property type="molecule type" value="Genomic_DNA"/>
</dbReference>
<dbReference type="Proteomes" id="UP001054945">
    <property type="component" value="Unassembled WGS sequence"/>
</dbReference>
<gene>
    <name evidence="2" type="ORF">CEXT_561131</name>
</gene>